<dbReference type="SMART" id="SM01373">
    <property type="entry name" value="MAGE"/>
    <property type="match status" value="1"/>
</dbReference>
<dbReference type="Gene3D" id="1.10.10.1210">
    <property type="entry name" value="MAGE homology domain, winged helix WH2 motif"/>
    <property type="match status" value="1"/>
</dbReference>
<dbReference type="FunCoup" id="G0VGW0">
    <property type="interactions" value="61"/>
</dbReference>
<evidence type="ECO:0000313" key="2">
    <source>
        <dbReference type="EMBL" id="CCC70731.1"/>
    </source>
</evidence>
<organism evidence="2 3">
    <name type="scientific">Naumovozyma castellii</name>
    <name type="common">Yeast</name>
    <name type="synonym">Saccharomyces castellii</name>
    <dbReference type="NCBI Taxonomy" id="27288"/>
    <lineage>
        <taxon>Eukaryota</taxon>
        <taxon>Fungi</taxon>
        <taxon>Dikarya</taxon>
        <taxon>Ascomycota</taxon>
        <taxon>Saccharomycotina</taxon>
        <taxon>Saccharomycetes</taxon>
        <taxon>Saccharomycetales</taxon>
        <taxon>Saccharomycetaceae</taxon>
        <taxon>Naumovozyma</taxon>
    </lineage>
</organism>
<dbReference type="InParanoid" id="G0VGW0"/>
<dbReference type="OMA" id="FMDINAI"/>
<dbReference type="STRING" id="1064592.G0VGW0"/>
<dbReference type="HOGENOM" id="CLU_081930_0_0_1"/>
<dbReference type="GO" id="GO:0030915">
    <property type="term" value="C:Smc5-Smc6 complex"/>
    <property type="evidence" value="ECO:0007669"/>
    <property type="project" value="EnsemblFungi"/>
</dbReference>
<dbReference type="GO" id="GO:0006281">
    <property type="term" value="P:DNA repair"/>
    <property type="evidence" value="ECO:0007669"/>
    <property type="project" value="EnsemblFungi"/>
</dbReference>
<dbReference type="EMBL" id="HE576757">
    <property type="protein sequence ID" value="CCC70731.1"/>
    <property type="molecule type" value="Genomic_DNA"/>
</dbReference>
<gene>
    <name evidence="2" type="primary">NCAS0F02470</name>
    <name evidence="2" type="ordered locus">NCAS_0F02470</name>
</gene>
<sequence length="298" mass="33783">MSIDEEYQEGTASTYDNKKVIVARKAVRYILSTAESQNTIISDAKLKKTLAEMYKEENVGKTISFNTMFIEINKILGDVYGYELKGLQAKIAANATKSTQSKSKDLIEFIDSRAKHFILLNKMPYLNNFDEFKLLQSIRTYEDLIVNGEYVGDDMGLESSNTLESKLNVDQDLVFKGLLSVVLCAIIFSKNNILHQELLTHLEKFGVPTDGNRIPVINWNIDELMKILERREYVTKMEEKSDVAGEVILYRIGRRTQVEFDLDSLTALVKEVTGLDGPQAEGIREDVKKSVGDAYPRD</sequence>
<dbReference type="AlphaFoldDB" id="G0VGW0"/>
<dbReference type="InterPro" id="IPR041899">
    <property type="entry name" value="MAGE_WH2"/>
</dbReference>
<feature type="domain" description="MAGE" evidence="1">
    <location>
        <begin position="26"/>
        <end position="265"/>
    </location>
</feature>
<reference key="2">
    <citation type="submission" date="2011-08" db="EMBL/GenBank/DDBJ databases">
        <title>Genome sequence of Naumovozyma castellii.</title>
        <authorList>
            <person name="Gordon J.L."/>
            <person name="Armisen D."/>
            <person name="Proux-Wera E."/>
            <person name="OhEigeartaigh S.S."/>
            <person name="Byrne K.P."/>
            <person name="Wolfe K.H."/>
        </authorList>
    </citation>
    <scope>NUCLEOTIDE SEQUENCE</scope>
    <source>
        <strain>Type strain:CBS 4309</strain>
    </source>
</reference>
<proteinExistence type="predicted"/>
<dbReference type="Gene3D" id="1.10.10.1200">
    <property type="entry name" value="MAGE homology domain, winged helix WH1 motif"/>
    <property type="match status" value="1"/>
</dbReference>
<dbReference type="GeneID" id="96904379"/>
<name>G0VGW0_NAUCA</name>
<dbReference type="RefSeq" id="XP_003677086.1">
    <property type="nucleotide sequence ID" value="XM_003677038.1"/>
</dbReference>
<dbReference type="Pfam" id="PF01454">
    <property type="entry name" value="MAGE"/>
    <property type="match status" value="1"/>
</dbReference>
<dbReference type="InterPro" id="IPR002190">
    <property type="entry name" value="MHD_dom"/>
</dbReference>
<dbReference type="Proteomes" id="UP000001640">
    <property type="component" value="Chromosome 6"/>
</dbReference>
<evidence type="ECO:0000313" key="3">
    <source>
        <dbReference type="Proteomes" id="UP000001640"/>
    </source>
</evidence>
<protein>
    <recommendedName>
        <fullName evidence="1">MAGE domain-containing protein</fullName>
    </recommendedName>
</protein>
<dbReference type="eggNOG" id="KOG4562">
    <property type="taxonomic scope" value="Eukaryota"/>
</dbReference>
<dbReference type="OrthoDB" id="205198at2759"/>
<dbReference type="KEGG" id="ncs:NCAS_0F02470"/>
<keyword evidence="3" id="KW-1185">Reference proteome</keyword>
<accession>G0VGW0</accession>
<evidence type="ECO:0000259" key="1">
    <source>
        <dbReference type="SMART" id="SM01373"/>
    </source>
</evidence>
<dbReference type="GO" id="GO:0019789">
    <property type="term" value="F:SUMO transferase activity"/>
    <property type="evidence" value="ECO:0007669"/>
    <property type="project" value="EnsemblFungi"/>
</dbReference>
<dbReference type="InterPro" id="IPR041898">
    <property type="entry name" value="MAGE_WH1"/>
</dbReference>
<reference evidence="2 3" key="1">
    <citation type="journal article" date="2011" name="Proc. Natl. Acad. Sci. U.S.A.">
        <title>Evolutionary erosion of yeast sex chromosomes by mating-type switching accidents.</title>
        <authorList>
            <person name="Gordon J.L."/>
            <person name="Armisen D."/>
            <person name="Proux-Wera E."/>
            <person name="Oheigeartaigh S.S."/>
            <person name="Byrne K.P."/>
            <person name="Wolfe K.H."/>
        </authorList>
    </citation>
    <scope>NUCLEOTIDE SEQUENCE [LARGE SCALE GENOMIC DNA]</scope>
    <source>
        <strain evidence="3">ATCC 76901 / BCRC 22586 / CBS 4309 / NBRC 1992 / NRRL Y-12630</strain>
    </source>
</reference>